<reference evidence="1" key="1">
    <citation type="journal article" date="2015" name="Genome Announc.">
        <title>Draft Genome Sequence of Tolypothrix boutellei Strain VB521301.</title>
        <authorList>
            <person name="Chandrababunaidu M.M."/>
            <person name="Singh D."/>
            <person name="Sen D."/>
            <person name="Bhan S."/>
            <person name="Das S."/>
            <person name="Gupta A."/>
            <person name="Adhikary S.P."/>
            <person name="Tripathy S."/>
        </authorList>
    </citation>
    <scope>NUCLEOTIDE SEQUENCE</scope>
    <source>
        <strain evidence="1">VB521301</strain>
    </source>
</reference>
<comment type="caution">
    <text evidence="1">The sequence shown here is derived from an EMBL/GenBank/DDBJ whole genome shotgun (WGS) entry which is preliminary data.</text>
</comment>
<dbReference type="AlphaFoldDB" id="A0A0C1MVY2"/>
<organism evidence="1">
    <name type="scientific">Tolypothrix bouteillei VB521301</name>
    <dbReference type="NCBI Taxonomy" id="1479485"/>
    <lineage>
        <taxon>Bacteria</taxon>
        <taxon>Bacillati</taxon>
        <taxon>Cyanobacteriota</taxon>
        <taxon>Cyanophyceae</taxon>
        <taxon>Nostocales</taxon>
        <taxon>Tolypothrichaceae</taxon>
        <taxon>Tolypothrix</taxon>
    </lineage>
</organism>
<dbReference type="OrthoDB" id="513673at2"/>
<evidence type="ECO:0000313" key="1">
    <source>
        <dbReference type="EMBL" id="KIE06427.1"/>
    </source>
</evidence>
<evidence type="ECO:0008006" key="2">
    <source>
        <dbReference type="Google" id="ProtNLM"/>
    </source>
</evidence>
<protein>
    <recommendedName>
        <fullName evidence="2">DUF1579 domain-containing protein</fullName>
    </recommendedName>
</protein>
<proteinExistence type="predicted"/>
<dbReference type="STRING" id="1479485.DA73_0245180"/>
<dbReference type="EMBL" id="JHEG02000066">
    <property type="protein sequence ID" value="KIE06427.1"/>
    <property type="molecule type" value="Genomic_DNA"/>
</dbReference>
<sequence length="155" mass="16986">MKIQTTKQLIAGMLTIGTIGLLQLHPLFALPVSQAQPNPSNKYVVPFSGSWTGTFRTVGSQGQMLVFIDTSGKLYGSLKSNDGDNFAQISGYHRGDTFHMIFTPPPGSLNQFGTSDPYTVNASAEWERGMRRFTISAPTRTGHSQLYAFGRIPKQ</sequence>
<name>A0A0C1MVY2_9CYAN</name>
<accession>A0A0C1MVY2</accession>
<gene>
    <name evidence="1" type="ORF">DA73_0245180</name>
</gene>